<evidence type="ECO:0000256" key="11">
    <source>
        <dbReference type="RuleBase" id="RU000639"/>
    </source>
</evidence>
<evidence type="ECO:0000256" key="8">
    <source>
        <dbReference type="ARBA" id="ARBA00072274"/>
    </source>
</evidence>
<evidence type="ECO:0000256" key="5">
    <source>
        <dbReference type="ARBA" id="ARBA00023016"/>
    </source>
</evidence>
<evidence type="ECO:0000256" key="14">
    <source>
        <dbReference type="SAM" id="MobiDB-lite"/>
    </source>
</evidence>
<dbReference type="EMBL" id="SJDT01000004">
    <property type="protein sequence ID" value="TBW21402.1"/>
    <property type="molecule type" value="Genomic_DNA"/>
</dbReference>
<evidence type="ECO:0000256" key="10">
    <source>
        <dbReference type="HAMAP-Rule" id="MF_01151"/>
    </source>
</evidence>
<dbReference type="GO" id="GO:0042803">
    <property type="term" value="F:protein homodimerization activity"/>
    <property type="evidence" value="ECO:0007669"/>
    <property type="project" value="InterPro"/>
</dbReference>
<dbReference type="PANTHER" id="PTHR21237">
    <property type="entry name" value="GRPE PROTEIN"/>
    <property type="match status" value="1"/>
</dbReference>
<comment type="caution">
    <text evidence="15">The sequence shown here is derived from an EMBL/GenBank/DDBJ whole genome shotgun (WGS) entry which is preliminary data.</text>
</comment>
<dbReference type="Gene3D" id="3.90.20.20">
    <property type="match status" value="1"/>
</dbReference>
<keyword evidence="16" id="KW-1185">Reference proteome</keyword>
<comment type="subcellular location">
    <subcellularLocation>
        <location evidence="1 10">Cytoplasm</location>
    </subcellularLocation>
</comment>
<evidence type="ECO:0000256" key="1">
    <source>
        <dbReference type="ARBA" id="ARBA00004496"/>
    </source>
</evidence>
<dbReference type="FunFam" id="2.30.22.10:FF:000001">
    <property type="entry name" value="Protein GrpE"/>
    <property type="match status" value="1"/>
</dbReference>
<keyword evidence="6 10" id="KW-0143">Chaperone</keyword>
<dbReference type="Gene3D" id="2.30.22.10">
    <property type="entry name" value="Head domain of nucleotide exchange factor GrpE"/>
    <property type="match status" value="1"/>
</dbReference>
<dbReference type="RefSeq" id="WP_131281124.1">
    <property type="nucleotide sequence ID" value="NZ_JBHSLR010000006.1"/>
</dbReference>
<dbReference type="PROSITE" id="PS01071">
    <property type="entry name" value="GRPE"/>
    <property type="match status" value="1"/>
</dbReference>
<dbReference type="InterPro" id="IPR009012">
    <property type="entry name" value="GrpE_head"/>
</dbReference>
<name>A0A4Q9UZM2_9ACTO</name>
<organism evidence="15 16">
    <name type="scientific">Arcanobacterium bovis</name>
    <dbReference type="NCBI Taxonomy" id="2529275"/>
    <lineage>
        <taxon>Bacteria</taxon>
        <taxon>Bacillati</taxon>
        <taxon>Actinomycetota</taxon>
        <taxon>Actinomycetes</taxon>
        <taxon>Actinomycetales</taxon>
        <taxon>Actinomycetaceae</taxon>
        <taxon>Arcanobacterium</taxon>
    </lineage>
</organism>
<dbReference type="GO" id="GO:0051087">
    <property type="term" value="F:protein-folding chaperone binding"/>
    <property type="evidence" value="ECO:0007669"/>
    <property type="project" value="InterPro"/>
</dbReference>
<evidence type="ECO:0000313" key="16">
    <source>
        <dbReference type="Proteomes" id="UP000293036"/>
    </source>
</evidence>
<dbReference type="HAMAP" id="MF_01151">
    <property type="entry name" value="GrpE"/>
    <property type="match status" value="1"/>
</dbReference>
<dbReference type="OrthoDB" id="5191115at2"/>
<dbReference type="SUPFAM" id="SSF51064">
    <property type="entry name" value="Head domain of nucleotide exchange factor GrpE"/>
    <property type="match status" value="1"/>
</dbReference>
<dbReference type="GO" id="GO:0006457">
    <property type="term" value="P:protein folding"/>
    <property type="evidence" value="ECO:0007669"/>
    <property type="project" value="InterPro"/>
</dbReference>
<dbReference type="GO" id="GO:0051082">
    <property type="term" value="F:unfolded protein binding"/>
    <property type="evidence" value="ECO:0007669"/>
    <property type="project" value="TreeGrafter"/>
</dbReference>
<evidence type="ECO:0000256" key="3">
    <source>
        <dbReference type="ARBA" id="ARBA00011738"/>
    </source>
</evidence>
<dbReference type="PANTHER" id="PTHR21237:SF23">
    <property type="entry name" value="GRPE PROTEIN HOMOLOG, MITOCHONDRIAL"/>
    <property type="match status" value="1"/>
</dbReference>
<dbReference type="Proteomes" id="UP000293036">
    <property type="component" value="Unassembled WGS sequence"/>
</dbReference>
<evidence type="ECO:0000256" key="4">
    <source>
        <dbReference type="ARBA" id="ARBA00022490"/>
    </source>
</evidence>
<evidence type="ECO:0000256" key="2">
    <source>
        <dbReference type="ARBA" id="ARBA00009054"/>
    </source>
</evidence>
<dbReference type="AlphaFoldDB" id="A0A4Q9UZM2"/>
<evidence type="ECO:0000256" key="13">
    <source>
        <dbReference type="SAM" id="Coils"/>
    </source>
</evidence>
<gene>
    <name evidence="10 15" type="primary">grpE</name>
    <name evidence="15" type="ORF">EZJ44_05480</name>
</gene>
<evidence type="ECO:0000256" key="9">
    <source>
        <dbReference type="ARBA" id="ARBA00076414"/>
    </source>
</evidence>
<feature type="coiled-coil region" evidence="13">
    <location>
        <begin position="60"/>
        <end position="87"/>
    </location>
</feature>
<reference evidence="15 16" key="1">
    <citation type="submission" date="2019-02" db="EMBL/GenBank/DDBJ databases">
        <title>Arcanobacterium bovis sp. nov., isolated from the milk of a cow with mastitis.</title>
        <authorList>
            <person name="Sammra O."/>
            <person name="Foster G."/>
            <person name="Hassan A."/>
            <person name="Alssahen M."/>
            <person name="Laemmler C."/>
            <person name="Borowiak M."/>
            <person name="Malorny B."/>
            <person name="Abdulmawjood A."/>
        </authorList>
    </citation>
    <scope>NUCLEOTIDE SEQUENCE [LARGE SCALE GENOMIC DNA]</scope>
    <source>
        <strain evidence="15 16">C605018/01/1</strain>
    </source>
</reference>
<evidence type="ECO:0000256" key="6">
    <source>
        <dbReference type="ARBA" id="ARBA00023186"/>
    </source>
</evidence>
<dbReference type="SUPFAM" id="SSF58014">
    <property type="entry name" value="Coiled-coil domain of nucleotide exchange factor GrpE"/>
    <property type="match status" value="1"/>
</dbReference>
<evidence type="ECO:0000256" key="7">
    <source>
        <dbReference type="ARBA" id="ARBA00053401"/>
    </source>
</evidence>
<comment type="similarity">
    <text evidence="2 10 12">Belongs to the GrpE family.</text>
</comment>
<feature type="region of interest" description="Disordered" evidence="14">
    <location>
        <begin position="1"/>
        <end position="59"/>
    </location>
</feature>
<feature type="compositionally biased region" description="Polar residues" evidence="14">
    <location>
        <begin position="24"/>
        <end position="37"/>
    </location>
</feature>
<sequence length="208" mass="22739">MTEENLQDNRDAEETPLADVEATESAQVSEESSNCGCEQQPAAEENSAGDESQPGELSELDQALLRITELEDEVARRKADLYNLQQEYNGYVKRAKADAANQQAFGVAKVLEALMGVLDNADLARQHGDLEGPAGAVISELESTLERNFDLKRFGEVGEAFDPEVHEALMHQTSADAETEHVAHLIQPGYRHGEKILRPARVGVVSPQ</sequence>
<keyword evidence="4 10" id="KW-0963">Cytoplasm</keyword>
<dbReference type="PRINTS" id="PR00773">
    <property type="entry name" value="GRPEPROTEIN"/>
</dbReference>
<comment type="function">
    <text evidence="7 10 11">Participates actively in the response to hyperosmotic and heat shock by preventing the aggregation of stress-denatured proteins, in association with DnaK and GrpE. It is the nucleotide exchange factor for DnaK and may function as a thermosensor. Unfolded proteins bind initially to DnaJ; upon interaction with the DnaJ-bound protein, DnaK hydrolyzes its bound ATP, resulting in the formation of a stable complex. GrpE releases ADP from DnaK; ATP binding to DnaK triggers the release of the substrate protein, thus completing the reaction cycle. Several rounds of ATP-dependent interactions between DnaJ, DnaK and GrpE are required for fully efficient folding.</text>
</comment>
<dbReference type="InterPro" id="IPR000740">
    <property type="entry name" value="GrpE"/>
</dbReference>
<dbReference type="GO" id="GO:0005737">
    <property type="term" value="C:cytoplasm"/>
    <property type="evidence" value="ECO:0007669"/>
    <property type="project" value="UniProtKB-SubCell"/>
</dbReference>
<evidence type="ECO:0000256" key="12">
    <source>
        <dbReference type="RuleBase" id="RU004478"/>
    </source>
</evidence>
<dbReference type="Pfam" id="PF01025">
    <property type="entry name" value="GrpE"/>
    <property type="match status" value="1"/>
</dbReference>
<dbReference type="CDD" id="cd00446">
    <property type="entry name" value="GrpE"/>
    <property type="match status" value="1"/>
</dbReference>
<dbReference type="InterPro" id="IPR013805">
    <property type="entry name" value="GrpE_CC"/>
</dbReference>
<evidence type="ECO:0000313" key="15">
    <source>
        <dbReference type="EMBL" id="TBW21402.1"/>
    </source>
</evidence>
<proteinExistence type="inferred from homology"/>
<keyword evidence="5 10" id="KW-0346">Stress response</keyword>
<dbReference type="GO" id="GO:0000774">
    <property type="term" value="F:adenyl-nucleotide exchange factor activity"/>
    <property type="evidence" value="ECO:0007669"/>
    <property type="project" value="InterPro"/>
</dbReference>
<accession>A0A4Q9UZM2</accession>
<comment type="subunit">
    <text evidence="3 10">Homodimer.</text>
</comment>
<protein>
    <recommendedName>
        <fullName evidence="8 10">Protein GrpE</fullName>
    </recommendedName>
    <alternativeName>
        <fullName evidence="9 10">HSP-70 cofactor</fullName>
    </alternativeName>
</protein>
<keyword evidence="13" id="KW-0175">Coiled coil</keyword>